<dbReference type="PANTHER" id="PTHR33695">
    <property type="entry name" value="LIPOPROTEIN SIGNAL PEPTIDASE"/>
    <property type="match status" value="1"/>
</dbReference>
<dbReference type="EMBL" id="UINC01010508">
    <property type="protein sequence ID" value="SVA46710.1"/>
    <property type="molecule type" value="Genomic_DNA"/>
</dbReference>
<dbReference type="InterPro" id="IPR001872">
    <property type="entry name" value="Peptidase_A8"/>
</dbReference>
<keyword evidence="1" id="KW-1003">Cell membrane</keyword>
<feature type="transmembrane region" description="Helical" evidence="7">
    <location>
        <begin position="53"/>
        <end position="70"/>
    </location>
</feature>
<accession>A0A381W2E9</accession>
<evidence type="ECO:0000313" key="8">
    <source>
        <dbReference type="EMBL" id="SVA46710.1"/>
    </source>
</evidence>
<feature type="transmembrane region" description="Helical" evidence="7">
    <location>
        <begin position="26"/>
        <end position="46"/>
    </location>
</feature>
<evidence type="ECO:0000256" key="2">
    <source>
        <dbReference type="ARBA" id="ARBA00022670"/>
    </source>
</evidence>
<evidence type="ECO:0000256" key="4">
    <source>
        <dbReference type="ARBA" id="ARBA00022801"/>
    </source>
</evidence>
<evidence type="ECO:0000256" key="1">
    <source>
        <dbReference type="ARBA" id="ARBA00022475"/>
    </source>
</evidence>
<dbReference type="GO" id="GO:0006508">
    <property type="term" value="P:proteolysis"/>
    <property type="evidence" value="ECO:0007669"/>
    <property type="project" value="UniProtKB-KW"/>
</dbReference>
<dbReference type="NCBIfam" id="TIGR00077">
    <property type="entry name" value="lspA"/>
    <property type="match status" value="1"/>
</dbReference>
<keyword evidence="2" id="KW-0645">Protease</keyword>
<keyword evidence="3 7" id="KW-0812">Transmembrane</keyword>
<dbReference type="PANTHER" id="PTHR33695:SF1">
    <property type="entry name" value="LIPOPROTEIN SIGNAL PEPTIDASE"/>
    <property type="match status" value="1"/>
</dbReference>
<keyword evidence="5 7" id="KW-1133">Transmembrane helix</keyword>
<dbReference type="PROSITE" id="PS00855">
    <property type="entry name" value="SPASE_II"/>
    <property type="match status" value="1"/>
</dbReference>
<evidence type="ECO:0008006" key="9">
    <source>
        <dbReference type="Google" id="ProtNLM"/>
    </source>
</evidence>
<dbReference type="GO" id="GO:0004190">
    <property type="term" value="F:aspartic-type endopeptidase activity"/>
    <property type="evidence" value="ECO:0007669"/>
    <property type="project" value="InterPro"/>
</dbReference>
<evidence type="ECO:0000256" key="7">
    <source>
        <dbReference type="SAM" id="Phobius"/>
    </source>
</evidence>
<reference evidence="8" key="1">
    <citation type="submission" date="2018-05" db="EMBL/GenBank/DDBJ databases">
        <authorList>
            <person name="Lanie J.A."/>
            <person name="Ng W.-L."/>
            <person name="Kazmierczak K.M."/>
            <person name="Andrzejewski T.M."/>
            <person name="Davidsen T.M."/>
            <person name="Wayne K.J."/>
            <person name="Tettelin H."/>
            <person name="Glass J.I."/>
            <person name="Rusch D."/>
            <person name="Podicherti R."/>
            <person name="Tsui H.-C.T."/>
            <person name="Winkler M.E."/>
        </authorList>
    </citation>
    <scope>NUCLEOTIDE SEQUENCE</scope>
</reference>
<evidence type="ECO:0000256" key="6">
    <source>
        <dbReference type="ARBA" id="ARBA00023136"/>
    </source>
</evidence>
<gene>
    <name evidence="8" type="ORF">METZ01_LOCUS99564</name>
</gene>
<sequence length="122" mass="14073">MIPILDLVLAYNSGIAFSLFDYNNFFTTYGLLIIGIILIVYLHYIYRKDPLSQQNFSIAMILAGAIGNILDRFCDGVVTDFLRFHIGNTSFFIFNIADAYITVGAILFFFMEFKKYLHNRSR</sequence>
<dbReference type="Pfam" id="PF01252">
    <property type="entry name" value="Peptidase_A8"/>
    <property type="match status" value="1"/>
</dbReference>
<name>A0A381W2E9_9ZZZZ</name>
<dbReference type="PRINTS" id="PR00781">
    <property type="entry name" value="LIPOSIGPTASE"/>
</dbReference>
<keyword evidence="4" id="KW-0378">Hydrolase</keyword>
<evidence type="ECO:0000256" key="5">
    <source>
        <dbReference type="ARBA" id="ARBA00022989"/>
    </source>
</evidence>
<proteinExistence type="predicted"/>
<keyword evidence="6 7" id="KW-0472">Membrane</keyword>
<protein>
    <recommendedName>
        <fullName evidence="9">Lipoprotein signal peptidase</fullName>
    </recommendedName>
</protein>
<dbReference type="GO" id="GO:0016020">
    <property type="term" value="C:membrane"/>
    <property type="evidence" value="ECO:0007669"/>
    <property type="project" value="InterPro"/>
</dbReference>
<evidence type="ECO:0000256" key="3">
    <source>
        <dbReference type="ARBA" id="ARBA00022692"/>
    </source>
</evidence>
<dbReference type="AlphaFoldDB" id="A0A381W2E9"/>
<organism evidence="8">
    <name type="scientific">marine metagenome</name>
    <dbReference type="NCBI Taxonomy" id="408172"/>
    <lineage>
        <taxon>unclassified sequences</taxon>
        <taxon>metagenomes</taxon>
        <taxon>ecological metagenomes</taxon>
    </lineage>
</organism>
<feature type="transmembrane region" description="Helical" evidence="7">
    <location>
        <begin position="90"/>
        <end position="113"/>
    </location>
</feature>